<proteinExistence type="predicted"/>
<dbReference type="InterPro" id="IPR011761">
    <property type="entry name" value="ATP-grasp"/>
</dbReference>
<dbReference type="PANTHER" id="PTHR43585:SF2">
    <property type="entry name" value="ATP-GRASP ENZYME FSQD"/>
    <property type="match status" value="1"/>
</dbReference>
<evidence type="ECO:0000256" key="2">
    <source>
        <dbReference type="ARBA" id="ARBA00022741"/>
    </source>
</evidence>
<evidence type="ECO:0000313" key="7">
    <source>
        <dbReference type="Proteomes" id="UP000814385"/>
    </source>
</evidence>
<keyword evidence="2 4" id="KW-0547">Nucleotide-binding</keyword>
<dbReference type="SUPFAM" id="SSF56059">
    <property type="entry name" value="Glutathione synthetase ATP-binding domain-like"/>
    <property type="match status" value="1"/>
</dbReference>
<organism evidence="6 7">
    <name type="scientific">Billgrantia campisalis</name>
    <dbReference type="NCBI Taxonomy" id="74661"/>
    <lineage>
        <taxon>Bacteria</taxon>
        <taxon>Pseudomonadati</taxon>
        <taxon>Pseudomonadota</taxon>
        <taxon>Gammaproteobacteria</taxon>
        <taxon>Oceanospirillales</taxon>
        <taxon>Halomonadaceae</taxon>
        <taxon>Billgrantia</taxon>
    </lineage>
</organism>
<dbReference type="Pfam" id="PF13535">
    <property type="entry name" value="ATP-grasp_4"/>
    <property type="match status" value="1"/>
</dbReference>
<dbReference type="PROSITE" id="PS00867">
    <property type="entry name" value="CPSASE_2"/>
    <property type="match status" value="1"/>
</dbReference>
<evidence type="ECO:0000259" key="5">
    <source>
        <dbReference type="PROSITE" id="PS50975"/>
    </source>
</evidence>
<protein>
    <submittedName>
        <fullName evidence="6">ATP-grasp domain-containing protein</fullName>
    </submittedName>
</protein>
<dbReference type="RefSeq" id="WP_238976722.1">
    <property type="nucleotide sequence ID" value="NZ_JABFUC010000005.1"/>
</dbReference>
<accession>A0ABS9P716</accession>
<keyword evidence="1" id="KW-0436">Ligase</keyword>
<keyword evidence="3 4" id="KW-0067">ATP-binding</keyword>
<comment type="caution">
    <text evidence="6">The sequence shown here is derived from an EMBL/GenBank/DDBJ whole genome shotgun (WGS) entry which is preliminary data.</text>
</comment>
<dbReference type="InterPro" id="IPR052032">
    <property type="entry name" value="ATP-dep_AA_Ligase"/>
</dbReference>
<dbReference type="InterPro" id="IPR005479">
    <property type="entry name" value="CPAse_ATP-bd"/>
</dbReference>
<sequence length="430" mass="49184">MATKNVFVFGLNDFNRRKLEKLRGSQAIDFHQLLDRRELVERRHYPIEEILENARQRLRDFPGSVDGIVHYIDFPVSTIVPILAEEFGLPSASLSAVLKCEHKYWARVEQAKVVPECVPPFAAFDPFDDAALERLEREVGYPMWIKPIKSFSSYLGFRVDGPADFHAGVTRMRDEISRFQAPFDYLLEKVARPSEVAEVGGGHCIAEGIIDGRQCTLEGYGHQRRIEVYGAVDSLRHANRSTFGRYQYPSTLPERVLERMEAVTRRFMRHIGYDNAPFNVEFFWDEESDRIWLLEVNTRISESHCDLFEKVDGSSHHQVAVDLALGRAPDFTKGAGEYPIAGKFFLRTYGDARLRQVPDADEIRRVERQVPGATIQVQVEEGGQLSELMDQDSYSFCLALVFIGAEEEAELLDKFDEVGRLLTFEFDKAC</sequence>
<reference evidence="6 7" key="1">
    <citation type="submission" date="2020-05" db="EMBL/GenBank/DDBJ databases">
        <title>Comparative genomic analysis of denitrifying bacteria from Halomonas genus.</title>
        <authorList>
            <person name="Wang L."/>
            <person name="Shao Z."/>
        </authorList>
    </citation>
    <scope>NUCLEOTIDE SEQUENCE [LARGE SCALE GENOMIC DNA]</scope>
    <source>
        <strain evidence="6 7">A4</strain>
    </source>
</reference>
<dbReference type="EMBL" id="JABFUC010000005">
    <property type="protein sequence ID" value="MCG6657576.1"/>
    <property type="molecule type" value="Genomic_DNA"/>
</dbReference>
<dbReference type="PROSITE" id="PS50975">
    <property type="entry name" value="ATP_GRASP"/>
    <property type="match status" value="1"/>
</dbReference>
<dbReference type="Gene3D" id="3.30.470.20">
    <property type="entry name" value="ATP-grasp fold, B domain"/>
    <property type="match status" value="1"/>
</dbReference>
<feature type="domain" description="ATP-grasp" evidence="5">
    <location>
        <begin position="108"/>
        <end position="325"/>
    </location>
</feature>
<dbReference type="Proteomes" id="UP000814385">
    <property type="component" value="Unassembled WGS sequence"/>
</dbReference>
<evidence type="ECO:0000313" key="6">
    <source>
        <dbReference type="EMBL" id="MCG6657576.1"/>
    </source>
</evidence>
<dbReference type="PANTHER" id="PTHR43585">
    <property type="entry name" value="FUMIPYRROLE BIOSYNTHESIS PROTEIN C"/>
    <property type="match status" value="1"/>
</dbReference>
<keyword evidence="7" id="KW-1185">Reference proteome</keyword>
<name>A0ABS9P716_9GAMM</name>
<evidence type="ECO:0000256" key="4">
    <source>
        <dbReference type="PROSITE-ProRule" id="PRU00409"/>
    </source>
</evidence>
<gene>
    <name evidence="6" type="ORF">HOP52_07345</name>
</gene>
<evidence type="ECO:0000256" key="3">
    <source>
        <dbReference type="ARBA" id="ARBA00022840"/>
    </source>
</evidence>
<evidence type="ECO:0000256" key="1">
    <source>
        <dbReference type="ARBA" id="ARBA00022598"/>
    </source>
</evidence>